<feature type="transmembrane region" description="Helical" evidence="1">
    <location>
        <begin position="12"/>
        <end position="34"/>
    </location>
</feature>
<dbReference type="AlphaFoldDB" id="A0AAD4M391"/>
<reference evidence="2" key="1">
    <citation type="journal article" date="2022" name="New Phytol.">
        <title>Evolutionary transition to the ectomycorrhizal habit in the genomes of a hyperdiverse lineage of mushroom-forming fungi.</title>
        <authorList>
            <person name="Looney B."/>
            <person name="Miyauchi S."/>
            <person name="Morin E."/>
            <person name="Drula E."/>
            <person name="Courty P.E."/>
            <person name="Kohler A."/>
            <person name="Kuo A."/>
            <person name="LaButti K."/>
            <person name="Pangilinan J."/>
            <person name="Lipzen A."/>
            <person name="Riley R."/>
            <person name="Andreopoulos W."/>
            <person name="He G."/>
            <person name="Johnson J."/>
            <person name="Nolan M."/>
            <person name="Tritt A."/>
            <person name="Barry K.W."/>
            <person name="Grigoriev I.V."/>
            <person name="Nagy L.G."/>
            <person name="Hibbett D."/>
            <person name="Henrissat B."/>
            <person name="Matheny P.B."/>
            <person name="Labbe J."/>
            <person name="Martin F.M."/>
        </authorList>
    </citation>
    <scope>NUCLEOTIDE SEQUENCE</scope>
    <source>
        <strain evidence="2">BPL690</strain>
    </source>
</reference>
<dbReference type="Proteomes" id="UP001203297">
    <property type="component" value="Unassembled WGS sequence"/>
</dbReference>
<evidence type="ECO:0000313" key="2">
    <source>
        <dbReference type="EMBL" id="KAI0300561.1"/>
    </source>
</evidence>
<keyword evidence="3" id="KW-1185">Reference proteome</keyword>
<accession>A0AAD4M391</accession>
<protein>
    <submittedName>
        <fullName evidence="2">Uncharacterized protein</fullName>
    </submittedName>
</protein>
<feature type="transmembrane region" description="Helical" evidence="1">
    <location>
        <begin position="98"/>
        <end position="117"/>
    </location>
</feature>
<evidence type="ECO:0000313" key="3">
    <source>
        <dbReference type="Proteomes" id="UP001203297"/>
    </source>
</evidence>
<feature type="transmembrane region" description="Helical" evidence="1">
    <location>
        <begin position="161"/>
        <end position="183"/>
    </location>
</feature>
<keyword evidence="1" id="KW-1133">Transmembrane helix</keyword>
<feature type="transmembrane region" description="Helical" evidence="1">
    <location>
        <begin position="65"/>
        <end position="86"/>
    </location>
</feature>
<gene>
    <name evidence="2" type="ORF">B0F90DRAFT_1723965</name>
</gene>
<proteinExistence type="predicted"/>
<organism evidence="2 3">
    <name type="scientific">Multifurca ochricompacta</name>
    <dbReference type="NCBI Taxonomy" id="376703"/>
    <lineage>
        <taxon>Eukaryota</taxon>
        <taxon>Fungi</taxon>
        <taxon>Dikarya</taxon>
        <taxon>Basidiomycota</taxon>
        <taxon>Agaricomycotina</taxon>
        <taxon>Agaricomycetes</taxon>
        <taxon>Russulales</taxon>
        <taxon>Russulaceae</taxon>
        <taxon>Multifurca</taxon>
    </lineage>
</organism>
<keyword evidence="1" id="KW-0472">Membrane</keyword>
<comment type="caution">
    <text evidence="2">The sequence shown here is derived from an EMBL/GenBank/DDBJ whole genome shotgun (WGS) entry which is preliminary data.</text>
</comment>
<evidence type="ECO:0000256" key="1">
    <source>
        <dbReference type="SAM" id="Phobius"/>
    </source>
</evidence>
<sequence length="208" mass="22717">MATVSPLRIQRLVALALCWAWGVISGSVGLNALINANRSQTRLRKASPPGVTIKFNVNDIYQPGVVLTTICAVVTLLATIFFIVTLTRPKHATGSLKIQALIFSFFSLWLFATQIPYTVFVANHHAKITAFLEGVQLPPQIVQAGLATLGASDKYSKLHPAVLLAVFPWIALLFNIILVVVLLTAARRRDRLETTSQSSISQREKASI</sequence>
<name>A0AAD4M391_9AGAM</name>
<keyword evidence="1" id="KW-0812">Transmembrane</keyword>
<dbReference type="EMBL" id="WTXG01000018">
    <property type="protein sequence ID" value="KAI0300561.1"/>
    <property type="molecule type" value="Genomic_DNA"/>
</dbReference>